<evidence type="ECO:0000256" key="1">
    <source>
        <dbReference type="ARBA" id="ARBA00023284"/>
    </source>
</evidence>
<feature type="signal peptide" evidence="2">
    <location>
        <begin position="1"/>
        <end position="32"/>
    </location>
</feature>
<dbReference type="SUPFAM" id="SSF52833">
    <property type="entry name" value="Thioredoxin-like"/>
    <property type="match status" value="1"/>
</dbReference>
<keyword evidence="2" id="KW-0732">Signal</keyword>
<accession>A0AAU9AKQ8</accession>
<feature type="chain" id="PRO_5043953106" evidence="2">
    <location>
        <begin position="33"/>
        <end position="144"/>
    </location>
</feature>
<feature type="domain" description="Thioredoxin" evidence="3">
    <location>
        <begin position="22"/>
        <end position="140"/>
    </location>
</feature>
<protein>
    <submittedName>
        <fullName evidence="4">Thioredoxin domain protein</fullName>
    </submittedName>
</protein>
<dbReference type="Proteomes" id="UP000218824">
    <property type="component" value="Chromosome"/>
</dbReference>
<dbReference type="EMBL" id="AP014940">
    <property type="protein sequence ID" value="BAV97840.1"/>
    <property type="molecule type" value="Genomic_DNA"/>
</dbReference>
<dbReference type="GeneID" id="83064214"/>
<dbReference type="GO" id="GO:0015036">
    <property type="term" value="F:disulfide oxidoreductase activity"/>
    <property type="evidence" value="ECO:0007669"/>
    <property type="project" value="UniProtKB-ARBA"/>
</dbReference>
<keyword evidence="1" id="KW-0676">Redox-active center</keyword>
<sequence length="144" mass="15553">MKIRSLDIRRATAASAALALLLSLASVAPAFAAQALPAYSPQQSQALQAQGKTVLVDVYAPWCPTCRAQEPVLEKLLKEPEFAGIAALRLDWDGQREQARALGAPRQSTLLLYRGGKRVGLSVAETNESRLRLFLRGQLGRAAD</sequence>
<dbReference type="Pfam" id="PF00085">
    <property type="entry name" value="Thioredoxin"/>
    <property type="match status" value="1"/>
</dbReference>
<dbReference type="Gene3D" id="3.40.30.10">
    <property type="entry name" value="Glutaredoxin"/>
    <property type="match status" value="1"/>
</dbReference>
<dbReference type="InterPro" id="IPR017937">
    <property type="entry name" value="Thioredoxin_CS"/>
</dbReference>
<evidence type="ECO:0000256" key="2">
    <source>
        <dbReference type="SAM" id="SignalP"/>
    </source>
</evidence>
<organism evidence="4 5">
    <name type="scientific">Lysobacter enzymogenes</name>
    <dbReference type="NCBI Taxonomy" id="69"/>
    <lineage>
        <taxon>Bacteria</taxon>
        <taxon>Pseudomonadati</taxon>
        <taxon>Pseudomonadota</taxon>
        <taxon>Gammaproteobacteria</taxon>
        <taxon>Lysobacterales</taxon>
        <taxon>Lysobacteraceae</taxon>
        <taxon>Lysobacter</taxon>
    </lineage>
</organism>
<dbReference type="InterPro" id="IPR036249">
    <property type="entry name" value="Thioredoxin-like_sf"/>
</dbReference>
<evidence type="ECO:0000259" key="3">
    <source>
        <dbReference type="PROSITE" id="PS51352"/>
    </source>
</evidence>
<gene>
    <name evidence="4" type="ORF">LEN_2353</name>
</gene>
<dbReference type="AlphaFoldDB" id="A0AAU9AKQ8"/>
<dbReference type="CDD" id="cd02947">
    <property type="entry name" value="TRX_family"/>
    <property type="match status" value="1"/>
</dbReference>
<name>A0AAU9AKQ8_LYSEN</name>
<reference evidence="4 5" key="1">
    <citation type="journal article" date="2017" name="DNA Res.">
        <title>Complete genome sequence and expression profile of the commercial lytic enzyme producer Lysobacter enzymogenes M497-1.</title>
        <authorList>
            <person name="Takami H."/>
            <person name="Toyoda A."/>
            <person name="Uchiyama I."/>
            <person name="Itoh T."/>
            <person name="Takaki Y."/>
            <person name="Arai W."/>
            <person name="Nishi S."/>
            <person name="Kawai M."/>
            <person name="Shinya K."/>
            <person name="Ikeda H."/>
        </authorList>
    </citation>
    <scope>NUCLEOTIDE SEQUENCE [LARGE SCALE GENOMIC DNA]</scope>
    <source>
        <strain evidence="4 5">M497-1</strain>
    </source>
</reference>
<evidence type="ECO:0000313" key="4">
    <source>
        <dbReference type="EMBL" id="BAV97840.1"/>
    </source>
</evidence>
<dbReference type="KEGG" id="lem:LEN_2353"/>
<dbReference type="RefSeq" id="WP_096377993.1">
    <property type="nucleotide sequence ID" value="NZ_AP014940.1"/>
</dbReference>
<proteinExistence type="predicted"/>
<dbReference type="PROSITE" id="PS00194">
    <property type="entry name" value="THIOREDOXIN_1"/>
    <property type="match status" value="1"/>
</dbReference>
<dbReference type="InterPro" id="IPR013766">
    <property type="entry name" value="Thioredoxin_domain"/>
</dbReference>
<dbReference type="PROSITE" id="PS51352">
    <property type="entry name" value="THIOREDOXIN_2"/>
    <property type="match status" value="1"/>
</dbReference>
<evidence type="ECO:0000313" key="5">
    <source>
        <dbReference type="Proteomes" id="UP000218824"/>
    </source>
</evidence>